<comment type="caution">
    <text evidence="7">The sequence shown here is derived from an EMBL/GenBank/DDBJ whole genome shotgun (WGS) entry which is preliminary data.</text>
</comment>
<evidence type="ECO:0000256" key="2">
    <source>
        <dbReference type="ARBA" id="ARBA00009533"/>
    </source>
</evidence>
<dbReference type="InterPro" id="IPR002129">
    <property type="entry name" value="PyrdxlP-dep_de-COase"/>
</dbReference>
<evidence type="ECO:0000313" key="7">
    <source>
        <dbReference type="EMBL" id="MPM48248.1"/>
    </source>
</evidence>
<dbReference type="EMBL" id="VSSQ01012017">
    <property type="protein sequence ID" value="MPM48248.1"/>
    <property type="molecule type" value="Genomic_DNA"/>
</dbReference>
<accession>A0A645A6A4</accession>
<dbReference type="GO" id="GO:0004351">
    <property type="term" value="F:glutamate decarboxylase activity"/>
    <property type="evidence" value="ECO:0007669"/>
    <property type="project" value="UniProtKB-EC"/>
</dbReference>
<dbReference type="Pfam" id="PF00282">
    <property type="entry name" value="Pyridoxal_deC"/>
    <property type="match status" value="1"/>
</dbReference>
<evidence type="ECO:0000256" key="6">
    <source>
        <dbReference type="ARBA" id="ARBA00048868"/>
    </source>
</evidence>
<evidence type="ECO:0000256" key="4">
    <source>
        <dbReference type="ARBA" id="ARBA00022898"/>
    </source>
</evidence>
<organism evidence="7">
    <name type="scientific">bioreactor metagenome</name>
    <dbReference type="NCBI Taxonomy" id="1076179"/>
    <lineage>
        <taxon>unclassified sequences</taxon>
        <taxon>metagenomes</taxon>
        <taxon>ecological metagenomes</taxon>
    </lineage>
</organism>
<dbReference type="Gene3D" id="3.40.640.10">
    <property type="entry name" value="Type I PLP-dependent aspartate aminotransferase-like (Major domain)"/>
    <property type="match status" value="1"/>
</dbReference>
<comment type="catalytic activity">
    <reaction evidence="6">
        <text>L-glutamate + H(+) = 4-aminobutanoate + CO2</text>
        <dbReference type="Rhea" id="RHEA:17785"/>
        <dbReference type="ChEBI" id="CHEBI:15378"/>
        <dbReference type="ChEBI" id="CHEBI:16526"/>
        <dbReference type="ChEBI" id="CHEBI:29985"/>
        <dbReference type="ChEBI" id="CHEBI:59888"/>
        <dbReference type="EC" id="4.1.1.15"/>
    </reaction>
</comment>
<dbReference type="PANTHER" id="PTHR43321:SF3">
    <property type="entry name" value="GLUTAMATE DECARBOXYLASE"/>
    <property type="match status" value="1"/>
</dbReference>
<name>A0A645A6A4_9ZZZZ</name>
<reference evidence="7" key="1">
    <citation type="submission" date="2019-08" db="EMBL/GenBank/DDBJ databases">
        <authorList>
            <person name="Kucharzyk K."/>
            <person name="Murdoch R.W."/>
            <person name="Higgins S."/>
            <person name="Loffler F."/>
        </authorList>
    </citation>
    <scope>NUCLEOTIDE SEQUENCE</scope>
</reference>
<dbReference type="InterPro" id="IPR015424">
    <property type="entry name" value="PyrdxlP-dep_Trfase"/>
</dbReference>
<keyword evidence="5 7" id="KW-0456">Lyase</keyword>
<keyword evidence="4" id="KW-0663">Pyridoxal phosphate</keyword>
<dbReference type="EC" id="4.1.1.15" evidence="3"/>
<dbReference type="SUPFAM" id="SSF53383">
    <property type="entry name" value="PLP-dependent transferases"/>
    <property type="match status" value="1"/>
</dbReference>
<comment type="cofactor">
    <cofactor evidence="1">
        <name>pyridoxal 5'-phosphate</name>
        <dbReference type="ChEBI" id="CHEBI:597326"/>
    </cofactor>
</comment>
<dbReference type="GO" id="GO:0030170">
    <property type="term" value="F:pyridoxal phosphate binding"/>
    <property type="evidence" value="ECO:0007669"/>
    <property type="project" value="InterPro"/>
</dbReference>
<dbReference type="PANTHER" id="PTHR43321">
    <property type="entry name" value="GLUTAMATE DECARBOXYLASE"/>
    <property type="match status" value="1"/>
</dbReference>
<sequence>MSSAVQVCWEKFCNYWDVEPRFVPISEDHKVLDGHDLESYVDQNTIGVVAIMGVTYTGMYEPVAQIAAALDKIQADTGLDIKIHVDGASGAMIAPFVQPKLTWDFALDRVVSINTSGHKYGLVYPGIGWVVWRDRAALPEDLIFHVS</sequence>
<protein>
    <recommendedName>
        <fullName evidence="3">glutamate decarboxylase</fullName>
        <ecNumber evidence="3">4.1.1.15</ecNumber>
    </recommendedName>
</protein>
<evidence type="ECO:0000256" key="5">
    <source>
        <dbReference type="ARBA" id="ARBA00023239"/>
    </source>
</evidence>
<proteinExistence type="inferred from homology"/>
<dbReference type="AlphaFoldDB" id="A0A645A6A4"/>
<dbReference type="GO" id="GO:0005829">
    <property type="term" value="C:cytosol"/>
    <property type="evidence" value="ECO:0007669"/>
    <property type="project" value="TreeGrafter"/>
</dbReference>
<comment type="similarity">
    <text evidence="2">Belongs to the group II decarboxylase family.</text>
</comment>
<gene>
    <name evidence="7" type="primary">gadB_1</name>
    <name evidence="7" type="ORF">SDC9_94972</name>
</gene>
<dbReference type="GO" id="GO:0006538">
    <property type="term" value="P:L-glutamate catabolic process"/>
    <property type="evidence" value="ECO:0007669"/>
    <property type="project" value="TreeGrafter"/>
</dbReference>
<evidence type="ECO:0000256" key="3">
    <source>
        <dbReference type="ARBA" id="ARBA00012421"/>
    </source>
</evidence>
<dbReference type="InterPro" id="IPR015421">
    <property type="entry name" value="PyrdxlP-dep_Trfase_major"/>
</dbReference>
<dbReference type="InterPro" id="IPR010107">
    <property type="entry name" value="Glutamate_decarboxylase"/>
</dbReference>
<evidence type="ECO:0000256" key="1">
    <source>
        <dbReference type="ARBA" id="ARBA00001933"/>
    </source>
</evidence>